<keyword evidence="2" id="KW-1185">Reference proteome</keyword>
<organism evidence="1 2">
    <name type="scientific">Araneus ventricosus</name>
    <name type="common">Orbweaver spider</name>
    <name type="synonym">Epeira ventricosa</name>
    <dbReference type="NCBI Taxonomy" id="182803"/>
    <lineage>
        <taxon>Eukaryota</taxon>
        <taxon>Metazoa</taxon>
        <taxon>Ecdysozoa</taxon>
        <taxon>Arthropoda</taxon>
        <taxon>Chelicerata</taxon>
        <taxon>Arachnida</taxon>
        <taxon>Araneae</taxon>
        <taxon>Araneomorphae</taxon>
        <taxon>Entelegynae</taxon>
        <taxon>Araneoidea</taxon>
        <taxon>Araneidae</taxon>
        <taxon>Araneus</taxon>
    </lineage>
</organism>
<comment type="caution">
    <text evidence="1">The sequence shown here is derived from an EMBL/GenBank/DDBJ whole genome shotgun (WGS) entry which is preliminary data.</text>
</comment>
<protein>
    <submittedName>
        <fullName evidence="1">Uncharacterized protein</fullName>
    </submittedName>
</protein>
<name>A0A4Y2WYE1_ARAVE</name>
<dbReference type="EMBL" id="BGPR01067723">
    <property type="protein sequence ID" value="GBO41856.1"/>
    <property type="molecule type" value="Genomic_DNA"/>
</dbReference>
<evidence type="ECO:0000313" key="2">
    <source>
        <dbReference type="Proteomes" id="UP000499080"/>
    </source>
</evidence>
<gene>
    <name evidence="1" type="ORF">AVEN_219598_1</name>
</gene>
<evidence type="ECO:0000313" key="1">
    <source>
        <dbReference type="EMBL" id="GBO41856.1"/>
    </source>
</evidence>
<proteinExistence type="predicted"/>
<dbReference type="Proteomes" id="UP000499080">
    <property type="component" value="Unassembled WGS sequence"/>
</dbReference>
<reference evidence="1 2" key="1">
    <citation type="journal article" date="2019" name="Sci. Rep.">
        <title>Orb-weaving spider Araneus ventricosus genome elucidates the spidroin gene catalogue.</title>
        <authorList>
            <person name="Kono N."/>
            <person name="Nakamura H."/>
            <person name="Ohtoshi R."/>
            <person name="Moran D.A.P."/>
            <person name="Shinohara A."/>
            <person name="Yoshida Y."/>
            <person name="Fujiwara M."/>
            <person name="Mori M."/>
            <person name="Tomita M."/>
            <person name="Arakawa K."/>
        </authorList>
    </citation>
    <scope>NUCLEOTIDE SEQUENCE [LARGE SCALE GENOMIC DNA]</scope>
</reference>
<dbReference type="AlphaFoldDB" id="A0A4Y2WYE1"/>
<sequence length="111" mass="12578">MPRPQRGVVVAAAGCSNVPRCQGRAVVFAFVGEPLSPRSYFNYMTRREKWKANENPKLPSDYVDSYRNFALTTGFRAARSKLRGEISPRMSSLKLTHSKHQTAVFKTITRK</sequence>
<accession>A0A4Y2WYE1</accession>